<protein>
    <submittedName>
        <fullName evidence="2">Uncharacterized protein</fullName>
    </submittedName>
</protein>
<comment type="caution">
    <text evidence="2">The sequence shown here is derived from an EMBL/GenBank/DDBJ whole genome shotgun (WGS) entry which is preliminary data.</text>
</comment>
<proteinExistence type="predicted"/>
<keyword evidence="1" id="KW-1133">Transmembrane helix</keyword>
<dbReference type="Proteomes" id="UP000807469">
    <property type="component" value="Unassembled WGS sequence"/>
</dbReference>
<gene>
    <name evidence="2" type="ORF">BDN70DRAFT_625949</name>
</gene>
<dbReference type="AlphaFoldDB" id="A0A9P5YN71"/>
<evidence type="ECO:0000256" key="1">
    <source>
        <dbReference type="SAM" id="Phobius"/>
    </source>
</evidence>
<keyword evidence="3" id="KW-1185">Reference proteome</keyword>
<evidence type="ECO:0000313" key="3">
    <source>
        <dbReference type="Proteomes" id="UP000807469"/>
    </source>
</evidence>
<organism evidence="2 3">
    <name type="scientific">Pholiota conissans</name>
    <dbReference type="NCBI Taxonomy" id="109636"/>
    <lineage>
        <taxon>Eukaryota</taxon>
        <taxon>Fungi</taxon>
        <taxon>Dikarya</taxon>
        <taxon>Basidiomycota</taxon>
        <taxon>Agaricomycotina</taxon>
        <taxon>Agaricomycetes</taxon>
        <taxon>Agaricomycetidae</taxon>
        <taxon>Agaricales</taxon>
        <taxon>Agaricineae</taxon>
        <taxon>Strophariaceae</taxon>
        <taxon>Pholiota</taxon>
    </lineage>
</organism>
<feature type="transmembrane region" description="Helical" evidence="1">
    <location>
        <begin position="59"/>
        <end position="84"/>
    </location>
</feature>
<evidence type="ECO:0000313" key="2">
    <source>
        <dbReference type="EMBL" id="KAF9470881.1"/>
    </source>
</evidence>
<keyword evidence="1" id="KW-0472">Membrane</keyword>
<accession>A0A9P5YN71</accession>
<reference evidence="2" key="1">
    <citation type="submission" date="2020-11" db="EMBL/GenBank/DDBJ databases">
        <authorList>
            <consortium name="DOE Joint Genome Institute"/>
            <person name="Ahrendt S."/>
            <person name="Riley R."/>
            <person name="Andreopoulos W."/>
            <person name="Labutti K."/>
            <person name="Pangilinan J."/>
            <person name="Ruiz-Duenas F.J."/>
            <person name="Barrasa J.M."/>
            <person name="Sanchez-Garcia M."/>
            <person name="Camarero S."/>
            <person name="Miyauchi S."/>
            <person name="Serrano A."/>
            <person name="Linde D."/>
            <person name="Babiker R."/>
            <person name="Drula E."/>
            <person name="Ayuso-Fernandez I."/>
            <person name="Pacheco R."/>
            <person name="Padilla G."/>
            <person name="Ferreira P."/>
            <person name="Barriuso J."/>
            <person name="Kellner H."/>
            <person name="Castanera R."/>
            <person name="Alfaro M."/>
            <person name="Ramirez L."/>
            <person name="Pisabarro A.G."/>
            <person name="Kuo A."/>
            <person name="Tritt A."/>
            <person name="Lipzen A."/>
            <person name="He G."/>
            <person name="Yan M."/>
            <person name="Ng V."/>
            <person name="Cullen D."/>
            <person name="Martin F."/>
            <person name="Rosso M.-N."/>
            <person name="Henrissat B."/>
            <person name="Hibbett D."/>
            <person name="Martinez A.T."/>
            <person name="Grigoriev I.V."/>
        </authorList>
    </citation>
    <scope>NUCLEOTIDE SEQUENCE</scope>
    <source>
        <strain evidence="2">CIRM-BRFM 674</strain>
    </source>
</reference>
<sequence length="129" mass="14676">MKSSTMTDTDSNLLPRCHCWTNGPIRFTGFIHSEDIPDRRPTALHCTTPSSIAPSSINLFLIFFFFLAFFLFMIYYCLAFFIFLSRLGFSMFCHFVPLPVPSLPPPILSLGTLPWSGALQFHKVHLSQP</sequence>
<dbReference type="EMBL" id="MU155820">
    <property type="protein sequence ID" value="KAF9470881.1"/>
    <property type="molecule type" value="Genomic_DNA"/>
</dbReference>
<keyword evidence="1" id="KW-0812">Transmembrane</keyword>
<name>A0A9P5YN71_9AGAR</name>